<organism evidence="4 5">
    <name type="scientific">Solirubrobacter deserti</name>
    <dbReference type="NCBI Taxonomy" id="2282478"/>
    <lineage>
        <taxon>Bacteria</taxon>
        <taxon>Bacillati</taxon>
        <taxon>Actinomycetota</taxon>
        <taxon>Thermoleophilia</taxon>
        <taxon>Solirubrobacterales</taxon>
        <taxon>Solirubrobacteraceae</taxon>
        <taxon>Solirubrobacter</taxon>
    </lineage>
</organism>
<comment type="caution">
    <text evidence="4">The sequence shown here is derived from an EMBL/GenBank/DDBJ whole genome shotgun (WGS) entry which is preliminary data.</text>
</comment>
<dbReference type="InterPro" id="IPR036388">
    <property type="entry name" value="WH-like_DNA-bd_sf"/>
</dbReference>
<dbReference type="SUPFAM" id="SSF52540">
    <property type="entry name" value="P-loop containing nucleoside triphosphate hydrolases"/>
    <property type="match status" value="1"/>
</dbReference>
<dbReference type="PANTHER" id="PTHR16305:SF35">
    <property type="entry name" value="TRANSCRIPTIONAL ACTIVATOR DOMAIN"/>
    <property type="match status" value="1"/>
</dbReference>
<dbReference type="Gene3D" id="1.10.10.10">
    <property type="entry name" value="Winged helix-like DNA-binding domain superfamily/Winged helix DNA-binding domain"/>
    <property type="match status" value="1"/>
</dbReference>
<dbReference type="SUPFAM" id="SSF48452">
    <property type="entry name" value="TPR-like"/>
    <property type="match status" value="1"/>
</dbReference>
<dbReference type="PROSITE" id="PS00622">
    <property type="entry name" value="HTH_LUXR_1"/>
    <property type="match status" value="1"/>
</dbReference>
<dbReference type="Pfam" id="PF00196">
    <property type="entry name" value="GerE"/>
    <property type="match status" value="1"/>
</dbReference>
<dbReference type="Pfam" id="PF13191">
    <property type="entry name" value="AAA_16"/>
    <property type="match status" value="1"/>
</dbReference>
<dbReference type="SUPFAM" id="SSF46894">
    <property type="entry name" value="C-terminal effector domain of the bipartite response regulators"/>
    <property type="match status" value="1"/>
</dbReference>
<evidence type="ECO:0000256" key="1">
    <source>
        <dbReference type="ARBA" id="ARBA00022741"/>
    </source>
</evidence>
<dbReference type="Proteomes" id="UP001147700">
    <property type="component" value="Unassembled WGS sequence"/>
</dbReference>
<keyword evidence="2" id="KW-0067">ATP-binding</keyword>
<protein>
    <submittedName>
        <fullName evidence="4">AAA family ATPase</fullName>
    </submittedName>
</protein>
<dbReference type="PRINTS" id="PR00038">
    <property type="entry name" value="HTHLUXR"/>
</dbReference>
<dbReference type="EMBL" id="JAPCID010000017">
    <property type="protein sequence ID" value="MDA0138596.1"/>
    <property type="molecule type" value="Genomic_DNA"/>
</dbReference>
<evidence type="ECO:0000313" key="4">
    <source>
        <dbReference type="EMBL" id="MDA0138596.1"/>
    </source>
</evidence>
<dbReference type="SMART" id="SM00421">
    <property type="entry name" value="HTH_LUXR"/>
    <property type="match status" value="1"/>
</dbReference>
<dbReference type="InterPro" id="IPR041664">
    <property type="entry name" value="AAA_16"/>
</dbReference>
<proteinExistence type="predicted"/>
<dbReference type="Gene3D" id="3.40.50.300">
    <property type="entry name" value="P-loop containing nucleotide triphosphate hydrolases"/>
    <property type="match status" value="1"/>
</dbReference>
<keyword evidence="5" id="KW-1185">Reference proteome</keyword>
<dbReference type="InterPro" id="IPR016032">
    <property type="entry name" value="Sig_transdc_resp-reg_C-effctor"/>
</dbReference>
<sequence length="893" mass="93667">MADRLLGRETELALITELLVSAQERGGALVFHGEPGIGKSTLAKATIRHARELGSTVLTTTGVRTDAAFPYSGLHQLVWPVLGELARLPGPQRSALEAALGADEGPVDAYRAGLALLTLLGDVAEHSPVVVVAEDAHWVDAPTCEVLAFVARRIEADAVAMLITSREEIPRSIRGAGLPMRRLQPLTPEAADALLHALDPALAPAVRRQIFEQAAGNPLGLVELLSEAARGVGQPALPAWLPLTTRLERTFSARVADLPPTTRVALLVAALSDPAALDEVLAAAREVAGEPITLAAFTPAVEAGLLEVDELRVAFAHPLVRTAVAQRATDGLRRAVHAALADTLAASPGRAIWHRVAGVEAPDDALADELATLARSAIARGSVISAAETLGRAGTLTSDPIRRGGRLLDAAEIALEVGRGDLVEQLLSDADLLPLGPADQARRRWLHDAARVQAPSPAWFEVYLERTEGLLAAGDAVRGGQALLTVAFRCWWADVPAATRARIVALARTLASGALVRTIVESLVDPVGSRAQVADALRTLDLEAVPSELLRLAAVSAAVVGEFDRGVVIADRAIERLRARGRYGLLAPALAGRAWSGVYAGDWGAALAAATEAAAISRETAQPLWTVSATAAQATLTALRGDPERGAELAEAALALLPPGAADGMRALVELARATAHLAAERPDEALVHFTAILDPAQPWHSAFVARWVVADAAEAAHRAGDRDALAAIVRFGCAAAASAHLHAATAYAALLADEDAPAEAALPACAGLPALRARVQLAHGARLHRRRRTNEARPLLRGARETFQALGMTAFAERARQELRAAGESVHAGPVDASQLLTPQELQIARLAADGLSNREIGATLYLSHRTVGSHLYRVFPKLGVTSRGELRALLA</sequence>
<keyword evidence="1" id="KW-0547">Nucleotide-binding</keyword>
<evidence type="ECO:0000259" key="3">
    <source>
        <dbReference type="PROSITE" id="PS50043"/>
    </source>
</evidence>
<dbReference type="InterPro" id="IPR011990">
    <property type="entry name" value="TPR-like_helical_dom_sf"/>
</dbReference>
<reference evidence="4" key="1">
    <citation type="submission" date="2022-10" db="EMBL/GenBank/DDBJ databases">
        <title>The WGS of Solirubrobacter sp. CPCC 204708.</title>
        <authorList>
            <person name="Jiang Z."/>
        </authorList>
    </citation>
    <scope>NUCLEOTIDE SEQUENCE</scope>
    <source>
        <strain evidence="4">CPCC 204708</strain>
    </source>
</reference>
<dbReference type="InterPro" id="IPR027417">
    <property type="entry name" value="P-loop_NTPase"/>
</dbReference>
<accession>A0ABT4RJ64</accession>
<name>A0ABT4RJ64_9ACTN</name>
<dbReference type="PROSITE" id="PS50043">
    <property type="entry name" value="HTH_LUXR_2"/>
    <property type="match status" value="1"/>
</dbReference>
<gene>
    <name evidence="4" type="ORF">OJ962_13925</name>
</gene>
<evidence type="ECO:0000256" key="2">
    <source>
        <dbReference type="ARBA" id="ARBA00022840"/>
    </source>
</evidence>
<feature type="domain" description="HTH luxR-type" evidence="3">
    <location>
        <begin position="831"/>
        <end position="893"/>
    </location>
</feature>
<dbReference type="PANTHER" id="PTHR16305">
    <property type="entry name" value="TESTICULAR SOLUBLE ADENYLYL CYCLASE"/>
    <property type="match status" value="1"/>
</dbReference>
<dbReference type="RefSeq" id="WP_202955277.1">
    <property type="nucleotide sequence ID" value="NZ_JAPCID010000017.1"/>
</dbReference>
<evidence type="ECO:0000313" key="5">
    <source>
        <dbReference type="Proteomes" id="UP001147700"/>
    </source>
</evidence>
<dbReference type="CDD" id="cd06170">
    <property type="entry name" value="LuxR_C_like"/>
    <property type="match status" value="1"/>
</dbReference>
<dbReference type="InterPro" id="IPR000792">
    <property type="entry name" value="Tscrpt_reg_LuxR_C"/>
</dbReference>